<protein>
    <submittedName>
        <fullName evidence="2">Uncharacterized protein</fullName>
    </submittedName>
</protein>
<name>A0ABD3HCI5_9MARC</name>
<sequence>METELAALHLQGTWELVDLLEAQFQSPSVDSLDLHNSYPEIRRVLTYSEGSNPKYALNPDTPSQTFDVPAAIWELFKQNPPEALPPPKTPSSQKDFYTGTGDVEEAEPTFLECNACLLDPNFQDLLSEVEKVWRELEVSMSDESQLAQAVIRRLKAANSAGPSNGK</sequence>
<dbReference type="EMBL" id="JBJQOH010000004">
    <property type="protein sequence ID" value="KAL3687761.1"/>
    <property type="molecule type" value="Genomic_DNA"/>
</dbReference>
<gene>
    <name evidence="2" type="ORF">R1sor_014070</name>
</gene>
<comment type="caution">
    <text evidence="2">The sequence shown here is derived from an EMBL/GenBank/DDBJ whole genome shotgun (WGS) entry which is preliminary data.</text>
</comment>
<proteinExistence type="predicted"/>
<feature type="region of interest" description="Disordered" evidence="1">
    <location>
        <begin position="78"/>
        <end position="100"/>
    </location>
</feature>
<accession>A0ABD3HCI5</accession>
<evidence type="ECO:0000313" key="2">
    <source>
        <dbReference type="EMBL" id="KAL3687761.1"/>
    </source>
</evidence>
<evidence type="ECO:0000256" key="1">
    <source>
        <dbReference type="SAM" id="MobiDB-lite"/>
    </source>
</evidence>
<reference evidence="2 3" key="1">
    <citation type="submission" date="2024-09" db="EMBL/GenBank/DDBJ databases">
        <title>Chromosome-scale assembly of Riccia sorocarpa.</title>
        <authorList>
            <person name="Paukszto L."/>
        </authorList>
    </citation>
    <scope>NUCLEOTIDE SEQUENCE [LARGE SCALE GENOMIC DNA]</scope>
    <source>
        <strain evidence="2">LP-2024</strain>
        <tissue evidence="2">Aerial parts of the thallus</tissue>
    </source>
</reference>
<evidence type="ECO:0000313" key="3">
    <source>
        <dbReference type="Proteomes" id="UP001633002"/>
    </source>
</evidence>
<dbReference type="Proteomes" id="UP001633002">
    <property type="component" value="Unassembled WGS sequence"/>
</dbReference>
<dbReference type="AlphaFoldDB" id="A0ABD3HCI5"/>
<organism evidence="2 3">
    <name type="scientific">Riccia sorocarpa</name>
    <dbReference type="NCBI Taxonomy" id="122646"/>
    <lineage>
        <taxon>Eukaryota</taxon>
        <taxon>Viridiplantae</taxon>
        <taxon>Streptophyta</taxon>
        <taxon>Embryophyta</taxon>
        <taxon>Marchantiophyta</taxon>
        <taxon>Marchantiopsida</taxon>
        <taxon>Marchantiidae</taxon>
        <taxon>Marchantiales</taxon>
        <taxon>Ricciaceae</taxon>
        <taxon>Riccia</taxon>
    </lineage>
</organism>
<keyword evidence="3" id="KW-1185">Reference proteome</keyword>